<accession>A0A136WBY7</accession>
<feature type="transmembrane region" description="Helical" evidence="1">
    <location>
        <begin position="20"/>
        <end position="37"/>
    </location>
</feature>
<evidence type="ECO:0000313" key="3">
    <source>
        <dbReference type="Proteomes" id="UP000070539"/>
    </source>
</evidence>
<keyword evidence="3" id="KW-1185">Reference proteome</keyword>
<dbReference type="Proteomes" id="UP000070539">
    <property type="component" value="Unassembled WGS sequence"/>
</dbReference>
<reference evidence="2 3" key="1">
    <citation type="submission" date="2016-01" db="EMBL/GenBank/DDBJ databases">
        <title>Genome sequence of Clostridium neopropionicum X4, DSM-3847.</title>
        <authorList>
            <person name="Poehlein A."/>
            <person name="Beck M.H."/>
            <person name="Bengelsdorf F.R."/>
            <person name="Daniel R."/>
            <person name="Duerre P."/>
        </authorList>
    </citation>
    <scope>NUCLEOTIDE SEQUENCE [LARGE SCALE GENOMIC DNA]</scope>
    <source>
        <strain evidence="2 3">DSM-3847</strain>
    </source>
</reference>
<protein>
    <submittedName>
        <fullName evidence="2">Uncharacterized protein</fullName>
    </submittedName>
</protein>
<proteinExistence type="predicted"/>
<evidence type="ECO:0000313" key="2">
    <source>
        <dbReference type="EMBL" id="KXL52012.1"/>
    </source>
</evidence>
<keyword evidence="1" id="KW-0812">Transmembrane</keyword>
<organism evidence="2 3">
    <name type="scientific">Anaerotignum neopropionicum</name>
    <dbReference type="NCBI Taxonomy" id="36847"/>
    <lineage>
        <taxon>Bacteria</taxon>
        <taxon>Bacillati</taxon>
        <taxon>Bacillota</taxon>
        <taxon>Clostridia</taxon>
        <taxon>Lachnospirales</taxon>
        <taxon>Anaerotignaceae</taxon>
        <taxon>Anaerotignum</taxon>
    </lineage>
</organism>
<dbReference type="EMBL" id="LRVM01000011">
    <property type="protein sequence ID" value="KXL52012.1"/>
    <property type="molecule type" value="Genomic_DNA"/>
</dbReference>
<keyword evidence="1" id="KW-0472">Membrane</keyword>
<dbReference type="AlphaFoldDB" id="A0A136WBY7"/>
<evidence type="ECO:0000256" key="1">
    <source>
        <dbReference type="SAM" id="Phobius"/>
    </source>
</evidence>
<sequence length="38" mass="4477">MKAMQQNKLESKETARRDKTRLAVSLFVEGIIWIQPFL</sequence>
<gene>
    <name evidence="2" type="ORF">CLNEO_25280</name>
</gene>
<name>A0A136WBY7_9FIRM</name>
<keyword evidence="1" id="KW-1133">Transmembrane helix</keyword>
<dbReference type="STRING" id="36847.CLNEO_25280"/>
<comment type="caution">
    <text evidence="2">The sequence shown here is derived from an EMBL/GenBank/DDBJ whole genome shotgun (WGS) entry which is preliminary data.</text>
</comment>